<dbReference type="Gene3D" id="3.60.10.10">
    <property type="entry name" value="Endonuclease/exonuclease/phosphatase"/>
    <property type="match status" value="1"/>
</dbReference>
<dbReference type="PANTHER" id="PTHR16320">
    <property type="entry name" value="SPHINGOMYELINASE FAMILY MEMBER"/>
    <property type="match status" value="1"/>
</dbReference>
<dbReference type="SUPFAM" id="SSF56219">
    <property type="entry name" value="DNase I-like"/>
    <property type="match status" value="1"/>
</dbReference>
<dbReference type="GO" id="GO:0004519">
    <property type="term" value="F:endonuclease activity"/>
    <property type="evidence" value="ECO:0007669"/>
    <property type="project" value="UniProtKB-KW"/>
</dbReference>
<reference evidence="3" key="1">
    <citation type="journal article" date="2019" name="Int. J. Syst. Evol. Microbiol.">
        <title>The Global Catalogue of Microorganisms (GCM) 10K type strain sequencing project: providing services to taxonomists for standard genome sequencing and annotation.</title>
        <authorList>
            <consortium name="The Broad Institute Genomics Platform"/>
            <consortium name="The Broad Institute Genome Sequencing Center for Infectious Disease"/>
            <person name="Wu L."/>
            <person name="Ma J."/>
        </authorList>
    </citation>
    <scope>NUCLEOTIDE SEQUENCE [LARGE SCALE GENOMIC DNA]</scope>
    <source>
        <strain evidence="3">KCTC 62164</strain>
    </source>
</reference>
<dbReference type="Pfam" id="PF03372">
    <property type="entry name" value="Exo_endo_phos"/>
    <property type="match status" value="1"/>
</dbReference>
<name>A0ABV7D2B1_9PROT</name>
<keyword evidence="2" id="KW-0540">Nuclease</keyword>
<evidence type="ECO:0000313" key="2">
    <source>
        <dbReference type="EMBL" id="MFC3051286.1"/>
    </source>
</evidence>
<protein>
    <submittedName>
        <fullName evidence="2">Endonuclease/exonuclease/phosphatase family protein</fullName>
    </submittedName>
</protein>
<comment type="caution">
    <text evidence="2">The sequence shown here is derived from an EMBL/GenBank/DDBJ whole genome shotgun (WGS) entry which is preliminary data.</text>
</comment>
<dbReference type="EMBL" id="JBHRSL010000002">
    <property type="protein sequence ID" value="MFC3051286.1"/>
    <property type="molecule type" value="Genomic_DNA"/>
</dbReference>
<dbReference type="InterPro" id="IPR036691">
    <property type="entry name" value="Endo/exonu/phosph_ase_sf"/>
</dbReference>
<dbReference type="RefSeq" id="WP_194211718.1">
    <property type="nucleotide sequence ID" value="NZ_CP061205.1"/>
</dbReference>
<dbReference type="PANTHER" id="PTHR16320:SF23">
    <property type="entry name" value="SPHINGOMYELINASE C 1"/>
    <property type="match status" value="1"/>
</dbReference>
<evidence type="ECO:0000313" key="3">
    <source>
        <dbReference type="Proteomes" id="UP001595444"/>
    </source>
</evidence>
<keyword evidence="2" id="KW-0378">Hydrolase</keyword>
<dbReference type="Proteomes" id="UP001595444">
    <property type="component" value="Unassembled WGS sequence"/>
</dbReference>
<dbReference type="InterPro" id="IPR005135">
    <property type="entry name" value="Endo/exonuclease/phosphatase"/>
</dbReference>
<dbReference type="InterPro" id="IPR038772">
    <property type="entry name" value="Sph/SMPD2-like"/>
</dbReference>
<gene>
    <name evidence="2" type="ORF">ACFOKA_05140</name>
</gene>
<keyword evidence="2" id="KW-0255">Endonuclease</keyword>
<evidence type="ECO:0000259" key="1">
    <source>
        <dbReference type="Pfam" id="PF03372"/>
    </source>
</evidence>
<organism evidence="2 3">
    <name type="scientific">Kordiimonas pumila</name>
    <dbReference type="NCBI Taxonomy" id="2161677"/>
    <lineage>
        <taxon>Bacteria</taxon>
        <taxon>Pseudomonadati</taxon>
        <taxon>Pseudomonadota</taxon>
        <taxon>Alphaproteobacteria</taxon>
        <taxon>Kordiimonadales</taxon>
        <taxon>Kordiimonadaceae</taxon>
        <taxon>Kordiimonas</taxon>
    </lineage>
</organism>
<accession>A0ABV7D2B1</accession>
<sequence length="332" mass="37555">MKNYCVIKTIISLFLVGFALPLKASETRDVRVLSYNINGLPAPLQTGREPYFERIAELLRERRRAGTQPDIVLIQEAFDNHTRVIAEKTGYPYVLRGPDRRDTSKRGDVHWAMKARKTYSSFTDPQKFMGSGLLILSDFPIIEARHKAFNSDECAGIDCLSNKAILLARVQVPGMATPLDIITTHFNSLNSAKAPSRIAFKAHKKQTDVFEWFLGQVNSGNPIIIGGDFNTKARKRYDYFQATVELDDVAEVCLQEVQDCRLHTGVTPASVWHDTNDKQFYRGSKTVTIFPLSIDRPFDEKLQGKPLSDHTGYEVIYRLSQTEKHVAVKGMK</sequence>
<feature type="domain" description="Endonuclease/exonuclease/phosphatase" evidence="1">
    <location>
        <begin position="33"/>
        <end position="257"/>
    </location>
</feature>
<keyword evidence="3" id="KW-1185">Reference proteome</keyword>
<proteinExistence type="predicted"/>